<dbReference type="AlphaFoldDB" id="A0A1I0SXJ8"/>
<proteinExistence type="predicted"/>
<dbReference type="Proteomes" id="UP000182054">
    <property type="component" value="Unassembled WGS sequence"/>
</dbReference>
<reference evidence="1 2" key="1">
    <citation type="submission" date="2016-10" db="EMBL/GenBank/DDBJ databases">
        <authorList>
            <person name="de Groot N.N."/>
        </authorList>
    </citation>
    <scope>NUCLEOTIDE SEQUENCE [LARGE SCALE GENOMIC DNA]</scope>
    <source>
        <strain evidence="1 2">DSM 44908</strain>
    </source>
</reference>
<gene>
    <name evidence="1" type="ORF">SAMN05444374_10355</name>
</gene>
<dbReference type="EMBL" id="FOJN01000003">
    <property type="protein sequence ID" value="SFA44201.1"/>
    <property type="molecule type" value="Genomic_DNA"/>
</dbReference>
<sequence length="64" mass="6196">MSLTTADGVVCAAADGGGLSCDDGTMISTDAVTPSAVAATTVQGVWTPRTTDGAPVRVVSAVRG</sequence>
<evidence type="ECO:0000313" key="1">
    <source>
        <dbReference type="EMBL" id="SFA44201.1"/>
    </source>
</evidence>
<protein>
    <submittedName>
        <fullName evidence="1">Uncharacterized protein</fullName>
    </submittedName>
</protein>
<name>A0A1I0SXJ8_9NOCA</name>
<accession>A0A1I0SXJ8</accession>
<organism evidence="1 2">
    <name type="scientific">Rhodococcoides kroppenstedtii</name>
    <dbReference type="NCBI Taxonomy" id="293050"/>
    <lineage>
        <taxon>Bacteria</taxon>
        <taxon>Bacillati</taxon>
        <taxon>Actinomycetota</taxon>
        <taxon>Actinomycetes</taxon>
        <taxon>Mycobacteriales</taxon>
        <taxon>Nocardiaceae</taxon>
        <taxon>Rhodococcoides</taxon>
    </lineage>
</organism>
<evidence type="ECO:0000313" key="2">
    <source>
        <dbReference type="Proteomes" id="UP000182054"/>
    </source>
</evidence>